<feature type="binding site" evidence="11">
    <location>
        <position position="225"/>
    </location>
    <ligand>
        <name>Ca(2+)</name>
        <dbReference type="ChEBI" id="CHEBI:29108"/>
        <label>2</label>
    </ligand>
</feature>
<proteinExistence type="inferred from homology"/>
<evidence type="ECO:0000256" key="10">
    <source>
        <dbReference type="PIRSR" id="PIRSR601621-1"/>
    </source>
</evidence>
<evidence type="ECO:0000256" key="8">
    <source>
        <dbReference type="ARBA" id="ARBA00023180"/>
    </source>
</evidence>
<evidence type="ECO:0000256" key="13">
    <source>
        <dbReference type="PIRSR" id="PIRSR601621-4"/>
    </source>
</evidence>
<evidence type="ECO:0000256" key="2">
    <source>
        <dbReference type="ARBA" id="ARBA00022559"/>
    </source>
</evidence>
<evidence type="ECO:0000256" key="6">
    <source>
        <dbReference type="ARBA" id="ARBA00023002"/>
    </source>
</evidence>
<feature type="binding site" evidence="11">
    <location>
        <position position="230"/>
    </location>
    <ligand>
        <name>Ca(2+)</name>
        <dbReference type="ChEBI" id="CHEBI:29108"/>
        <label>2</label>
    </ligand>
</feature>
<dbReference type="GO" id="GO:0034599">
    <property type="term" value="P:cellular response to oxidative stress"/>
    <property type="evidence" value="ECO:0007669"/>
    <property type="project" value="InterPro"/>
</dbReference>
<feature type="disulfide bond" evidence="13">
    <location>
        <begin position="61"/>
        <end position="147"/>
    </location>
</feature>
<feature type="disulfide bond" evidence="13">
    <location>
        <begin position="278"/>
        <end position="343"/>
    </location>
</feature>
<feature type="active site" description="Proton acceptor" evidence="10">
    <location>
        <position position="74"/>
    </location>
</feature>
<keyword evidence="5 14" id="KW-0732">Signal</keyword>
<dbReference type="GO" id="GO:0046872">
    <property type="term" value="F:metal ion binding"/>
    <property type="evidence" value="ECO:0007669"/>
    <property type="project" value="UniProtKB-UniRule"/>
</dbReference>
<feature type="binding site" evidence="11">
    <location>
        <position position="93"/>
    </location>
    <ligand>
        <name>Ca(2+)</name>
        <dbReference type="ChEBI" id="CHEBI:29108"/>
        <label>1</label>
    </ligand>
</feature>
<evidence type="ECO:0000256" key="11">
    <source>
        <dbReference type="PIRSR" id="PIRSR601621-2"/>
    </source>
</evidence>
<gene>
    <name evidence="17" type="ORF">PYCCODRAFT_1468768</name>
</gene>
<dbReference type="InterPro" id="IPR019794">
    <property type="entry name" value="Peroxidases_AS"/>
</dbReference>
<evidence type="ECO:0000256" key="4">
    <source>
        <dbReference type="ARBA" id="ARBA00022723"/>
    </source>
</evidence>
<evidence type="ECO:0000256" key="15">
    <source>
        <dbReference type="SAM" id="MobiDB-lite"/>
    </source>
</evidence>
<keyword evidence="9" id="KW-0439">Lignin degradation</keyword>
<dbReference type="PRINTS" id="PR00458">
    <property type="entry name" value="PEROXIDASE"/>
</dbReference>
<keyword evidence="6 14" id="KW-0560">Oxidoreductase</keyword>
<keyword evidence="3 11" id="KW-0349">Heme</keyword>
<comment type="cofactor">
    <cofactor evidence="11">
        <name>heme b</name>
        <dbReference type="ChEBI" id="CHEBI:60344"/>
    </cofactor>
    <text evidence="11">Binds 1 heme b (iron(II)-protoporphyrin IX) group per subunit.</text>
</comment>
<keyword evidence="7 11" id="KW-0408">Iron</keyword>
<organism evidence="17 18">
    <name type="scientific">Trametes coccinea (strain BRFM310)</name>
    <name type="common">Pycnoporus coccineus</name>
    <dbReference type="NCBI Taxonomy" id="1353009"/>
    <lineage>
        <taxon>Eukaryota</taxon>
        <taxon>Fungi</taxon>
        <taxon>Dikarya</taxon>
        <taxon>Basidiomycota</taxon>
        <taxon>Agaricomycotina</taxon>
        <taxon>Agaricomycetes</taxon>
        <taxon>Polyporales</taxon>
        <taxon>Polyporaceae</taxon>
        <taxon>Trametes</taxon>
    </lineage>
</organism>
<dbReference type="PRINTS" id="PR00462">
    <property type="entry name" value="LIGNINASE"/>
</dbReference>
<feature type="site" description="Transition state stabilizer" evidence="12">
    <location>
        <position position="70"/>
    </location>
</feature>
<evidence type="ECO:0000256" key="14">
    <source>
        <dbReference type="RuleBase" id="RU363051"/>
    </source>
</evidence>
<dbReference type="STRING" id="1353009.A0A1Y2IJI7"/>
<dbReference type="Pfam" id="PF00141">
    <property type="entry name" value="peroxidase"/>
    <property type="match status" value="1"/>
</dbReference>
<evidence type="ECO:0000313" key="18">
    <source>
        <dbReference type="Proteomes" id="UP000193067"/>
    </source>
</evidence>
<feature type="signal peptide" evidence="14">
    <location>
        <begin position="1"/>
        <end position="21"/>
    </location>
</feature>
<keyword evidence="8" id="KW-0325">Glycoprotein</keyword>
<feature type="chain" id="PRO_5011835357" description="Peroxidase" evidence="14">
    <location>
        <begin position="22"/>
        <end position="368"/>
    </location>
</feature>
<dbReference type="GO" id="GO:0042744">
    <property type="term" value="P:hydrogen peroxide catabolic process"/>
    <property type="evidence" value="ECO:0007669"/>
    <property type="project" value="TreeGrafter"/>
</dbReference>
<feature type="binding site" evidence="11">
    <location>
        <position position="97"/>
    </location>
    <ligand>
        <name>Ca(2+)</name>
        <dbReference type="ChEBI" id="CHEBI:29108"/>
        <label>1</label>
    </ligand>
</feature>
<keyword evidence="11 14" id="KW-0106">Calcium</keyword>
<dbReference type="AlphaFoldDB" id="A0A1Y2IJI7"/>
<feature type="region of interest" description="Disordered" evidence="15">
    <location>
        <begin position="347"/>
        <end position="368"/>
    </location>
</feature>
<dbReference type="GO" id="GO:0000302">
    <property type="term" value="P:response to reactive oxygen species"/>
    <property type="evidence" value="ECO:0007669"/>
    <property type="project" value="TreeGrafter"/>
</dbReference>
<dbReference type="InterPro" id="IPR002016">
    <property type="entry name" value="Haem_peroxidase"/>
</dbReference>
<dbReference type="OrthoDB" id="2113341at2759"/>
<evidence type="ECO:0000256" key="5">
    <source>
        <dbReference type="ARBA" id="ARBA00022729"/>
    </source>
</evidence>
<comment type="similarity">
    <text evidence="1 14">Belongs to the peroxidase family. Ligninase subfamily.</text>
</comment>
<evidence type="ECO:0000256" key="12">
    <source>
        <dbReference type="PIRSR" id="PIRSR601621-3"/>
    </source>
</evidence>
<dbReference type="InterPro" id="IPR044831">
    <property type="entry name" value="Ccp1-like"/>
</dbReference>
<dbReference type="EMBL" id="KZ084112">
    <property type="protein sequence ID" value="OSD01336.1"/>
    <property type="molecule type" value="Genomic_DNA"/>
</dbReference>
<keyword evidence="2 14" id="KW-0575">Peroxidase</keyword>
<feature type="binding site" evidence="11">
    <location>
        <position position="206"/>
    </location>
    <ligand>
        <name>Ca(2+)</name>
        <dbReference type="ChEBI" id="CHEBI:29108"/>
        <label>2</label>
    </ligand>
</feature>
<dbReference type="PROSITE" id="PS50873">
    <property type="entry name" value="PEROXIDASE_4"/>
    <property type="match status" value="1"/>
</dbReference>
<dbReference type="GO" id="GO:0020037">
    <property type="term" value="F:heme binding"/>
    <property type="evidence" value="ECO:0007669"/>
    <property type="project" value="UniProtKB-UniRule"/>
</dbReference>
<reference evidence="17 18" key="1">
    <citation type="journal article" date="2015" name="Biotechnol. Biofuels">
        <title>Enhanced degradation of softwood versus hardwood by the white-rot fungus Pycnoporus coccineus.</title>
        <authorList>
            <person name="Couturier M."/>
            <person name="Navarro D."/>
            <person name="Chevret D."/>
            <person name="Henrissat B."/>
            <person name="Piumi F."/>
            <person name="Ruiz-Duenas F.J."/>
            <person name="Martinez A.T."/>
            <person name="Grigoriev I.V."/>
            <person name="Riley R."/>
            <person name="Lipzen A."/>
            <person name="Berrin J.G."/>
            <person name="Master E.R."/>
            <person name="Rosso M.N."/>
        </authorList>
    </citation>
    <scope>NUCLEOTIDE SEQUENCE [LARGE SCALE GENOMIC DNA]</scope>
    <source>
        <strain evidence="17 18">BRFM310</strain>
    </source>
</reference>
<evidence type="ECO:0000256" key="1">
    <source>
        <dbReference type="ARBA" id="ARBA00006089"/>
    </source>
</evidence>
<accession>A0A1Y2IJI7</accession>
<keyword evidence="4 11" id="KW-0479">Metal-binding</keyword>
<protein>
    <recommendedName>
        <fullName evidence="14">Peroxidase</fullName>
        <ecNumber evidence="14">1.11.1.-</ecNumber>
    </recommendedName>
</protein>
<feature type="binding site" evidence="11">
    <location>
        <position position="75"/>
    </location>
    <ligand>
        <name>Ca(2+)</name>
        <dbReference type="ChEBI" id="CHEBI:29108"/>
        <label>1</label>
    </ligand>
</feature>
<dbReference type="InterPro" id="IPR010255">
    <property type="entry name" value="Haem_peroxidase_sf"/>
</dbReference>
<feature type="binding site" description="axial binding residue" evidence="11">
    <location>
        <position position="205"/>
    </location>
    <ligand>
        <name>heme b</name>
        <dbReference type="ChEBI" id="CHEBI:60344"/>
    </ligand>
    <ligandPart>
        <name>Fe</name>
        <dbReference type="ChEBI" id="CHEBI:18248"/>
    </ligandPart>
</feature>
<dbReference type="InterPro" id="IPR001621">
    <property type="entry name" value="Ligninase"/>
</dbReference>
<dbReference type="CDD" id="cd00692">
    <property type="entry name" value="ligninase"/>
    <property type="match status" value="1"/>
</dbReference>
<dbReference type="PANTHER" id="PTHR31356">
    <property type="entry name" value="THYLAKOID LUMENAL 29 KDA PROTEIN, CHLOROPLASTIC-RELATED"/>
    <property type="match status" value="1"/>
</dbReference>
<keyword evidence="18" id="KW-1185">Reference proteome</keyword>
<feature type="disulfide bond" evidence="13">
    <location>
        <begin position="29"/>
        <end position="42"/>
    </location>
</feature>
<feature type="domain" description="Plant heme peroxidase family profile" evidence="16">
    <location>
        <begin position="119"/>
        <end position="318"/>
    </location>
</feature>
<dbReference type="GO" id="GO:0046274">
    <property type="term" value="P:lignin catabolic process"/>
    <property type="evidence" value="ECO:0007669"/>
    <property type="project" value="UniProtKB-KW"/>
</dbReference>
<evidence type="ECO:0000256" key="9">
    <source>
        <dbReference type="ARBA" id="ARBA00023185"/>
    </source>
</evidence>
<evidence type="ECO:0000256" key="3">
    <source>
        <dbReference type="ARBA" id="ARBA00022617"/>
    </source>
</evidence>
<feature type="disulfide bond" evidence="13">
    <location>
        <begin position="41"/>
        <end position="314"/>
    </location>
</feature>
<dbReference type="GO" id="GO:0004601">
    <property type="term" value="F:peroxidase activity"/>
    <property type="evidence" value="ECO:0007669"/>
    <property type="project" value="UniProtKB-KW"/>
</dbReference>
<name>A0A1Y2IJI7_TRAC3</name>
<dbReference type="InterPro" id="IPR024589">
    <property type="entry name" value="Ligninase_C"/>
</dbReference>
<dbReference type="SUPFAM" id="SSF48113">
    <property type="entry name" value="Heme-dependent peroxidases"/>
    <property type="match status" value="1"/>
</dbReference>
<dbReference type="Proteomes" id="UP000193067">
    <property type="component" value="Unassembled WGS sequence"/>
</dbReference>
<feature type="binding site" evidence="11">
    <location>
        <position position="223"/>
    </location>
    <ligand>
        <name>Ca(2+)</name>
        <dbReference type="ChEBI" id="CHEBI:29108"/>
        <label>2</label>
    </ligand>
</feature>
<keyword evidence="13" id="KW-1015">Disulfide bond</keyword>
<sequence length="368" mass="39343">MAFKALLSIVSLLAALQVANAALTKRVTCPDGKNTATNAACCSLFAVRDDIQQNLFHGGQCGEEAHESLRITFHDAIAISPALEAKGQFGGGGADGSIAIFSDIETNFQANVGLDEIVALQKPIVARHNISHADFIMFAGALGASNCPGAPRLDFFLGRKDATRPAPDGLVPEPFDLLDDIFARLKDASNGEFDEILTVWLLTAHTIAAADHLDESIPGTPFDSTPGVWDTQFFIETQLRGTAFPGKGGNHGEVMSPLKGEIRLQTDHLLARDSRTACEWQSFVNNQQKAQDMFAFVFHDLSMLGQNPDSLIDCSELIPQPKPVIGKAHFPAGLTNKDIEQACADTPFPTLPTDPGPKTSVAAVPLNS</sequence>
<evidence type="ECO:0000313" key="17">
    <source>
        <dbReference type="EMBL" id="OSD01336.1"/>
    </source>
</evidence>
<dbReference type="PROSITE" id="PS00436">
    <property type="entry name" value="PEROXIDASE_2"/>
    <property type="match status" value="1"/>
</dbReference>
<dbReference type="EC" id="1.11.1.-" evidence="14"/>
<dbReference type="Gene3D" id="1.10.520.10">
    <property type="match status" value="1"/>
</dbReference>
<evidence type="ECO:0000256" key="7">
    <source>
        <dbReference type="ARBA" id="ARBA00023004"/>
    </source>
</evidence>
<dbReference type="PANTHER" id="PTHR31356:SF66">
    <property type="entry name" value="CATALASE-PEROXIDASE"/>
    <property type="match status" value="1"/>
</dbReference>
<dbReference type="Gene3D" id="1.10.420.10">
    <property type="entry name" value="Peroxidase, domain 2"/>
    <property type="match status" value="1"/>
</dbReference>
<evidence type="ECO:0000259" key="16">
    <source>
        <dbReference type="PROSITE" id="PS50873"/>
    </source>
</evidence>
<comment type="cofactor">
    <cofactor evidence="11 14">
        <name>Ca(2+)</name>
        <dbReference type="ChEBI" id="CHEBI:29108"/>
    </cofactor>
    <text evidence="11 14">Binds 2 calcium ions per subunit.</text>
</comment>
<feature type="binding site" evidence="11">
    <location>
        <position position="95"/>
    </location>
    <ligand>
        <name>Ca(2+)</name>
        <dbReference type="ChEBI" id="CHEBI:29108"/>
        <label>1</label>
    </ligand>
</feature>
<dbReference type="Pfam" id="PF11895">
    <property type="entry name" value="Peroxidase_ext"/>
    <property type="match status" value="1"/>
</dbReference>